<evidence type="ECO:0000313" key="2">
    <source>
        <dbReference type="Proteomes" id="UP000789405"/>
    </source>
</evidence>
<gene>
    <name evidence="1" type="ORF">DERYTH_LOCUS24540</name>
</gene>
<dbReference type="AlphaFoldDB" id="A0A9N9PAS0"/>
<feature type="non-terminal residue" evidence="1">
    <location>
        <position position="98"/>
    </location>
</feature>
<comment type="caution">
    <text evidence="1">The sequence shown here is derived from an EMBL/GenBank/DDBJ whole genome shotgun (WGS) entry which is preliminary data.</text>
</comment>
<dbReference type="EMBL" id="CAJVPY010041671">
    <property type="protein sequence ID" value="CAG8806785.1"/>
    <property type="molecule type" value="Genomic_DNA"/>
</dbReference>
<name>A0A9N9PAS0_9GLOM</name>
<evidence type="ECO:0000313" key="1">
    <source>
        <dbReference type="EMBL" id="CAG8806785.1"/>
    </source>
</evidence>
<reference evidence="1" key="1">
    <citation type="submission" date="2021-06" db="EMBL/GenBank/DDBJ databases">
        <authorList>
            <person name="Kallberg Y."/>
            <person name="Tangrot J."/>
            <person name="Rosling A."/>
        </authorList>
    </citation>
    <scope>NUCLEOTIDE SEQUENCE</scope>
    <source>
        <strain evidence="1">MA453B</strain>
    </source>
</reference>
<organism evidence="1 2">
    <name type="scientific">Dentiscutata erythropus</name>
    <dbReference type="NCBI Taxonomy" id="1348616"/>
    <lineage>
        <taxon>Eukaryota</taxon>
        <taxon>Fungi</taxon>
        <taxon>Fungi incertae sedis</taxon>
        <taxon>Mucoromycota</taxon>
        <taxon>Glomeromycotina</taxon>
        <taxon>Glomeromycetes</taxon>
        <taxon>Diversisporales</taxon>
        <taxon>Gigasporaceae</taxon>
        <taxon>Dentiscutata</taxon>
    </lineage>
</organism>
<protein>
    <submittedName>
        <fullName evidence="1">23542_t:CDS:1</fullName>
    </submittedName>
</protein>
<sequence>KSKVNTVDDVSLIVNHSTTNSFNISQRYLNGDGFQIVFYKDKIEDEYKNITILPPIINTRPLSLKRQEELYKEIAPYVDIPFYDITCSKPNANESEEN</sequence>
<dbReference type="Proteomes" id="UP000789405">
    <property type="component" value="Unassembled WGS sequence"/>
</dbReference>
<accession>A0A9N9PAS0</accession>
<proteinExistence type="predicted"/>
<dbReference type="OrthoDB" id="2435466at2759"/>
<keyword evidence="2" id="KW-1185">Reference proteome</keyword>